<reference evidence="2 3" key="1">
    <citation type="submission" date="2019-06" db="EMBL/GenBank/DDBJ databases">
        <title>Whole genome shotgun sequence of Streptomyces gardneri NBRC 12865.</title>
        <authorList>
            <person name="Hosoyama A."/>
            <person name="Uohara A."/>
            <person name="Ohji S."/>
            <person name="Ichikawa N."/>
        </authorList>
    </citation>
    <scope>NUCLEOTIDE SEQUENCE [LARGE SCALE GENOMIC DNA]</scope>
    <source>
        <strain evidence="2 3">NBRC 12865</strain>
    </source>
</reference>
<feature type="compositionally biased region" description="Basic and acidic residues" evidence="1">
    <location>
        <begin position="43"/>
        <end position="52"/>
    </location>
</feature>
<protein>
    <submittedName>
        <fullName evidence="2">Uncharacterized protein</fullName>
    </submittedName>
</protein>
<name>A0A4Y3RI18_9ACTN</name>
<dbReference type="AlphaFoldDB" id="A0A4Y3RI18"/>
<evidence type="ECO:0000256" key="1">
    <source>
        <dbReference type="SAM" id="MobiDB-lite"/>
    </source>
</evidence>
<accession>A0A4Y3RI18</accession>
<organism evidence="2 3">
    <name type="scientific">Streptomyces gardneri</name>
    <dbReference type="NCBI Taxonomy" id="66892"/>
    <lineage>
        <taxon>Bacteria</taxon>
        <taxon>Bacillati</taxon>
        <taxon>Actinomycetota</taxon>
        <taxon>Actinomycetes</taxon>
        <taxon>Kitasatosporales</taxon>
        <taxon>Streptomycetaceae</taxon>
        <taxon>Streptomyces</taxon>
    </lineage>
</organism>
<sequence>MRPDNRHDKLTRDNLLDPEDHHLLRIESVQKHQRQAWVPTQSGHHEAKKLRPADTGVPPVSQERRAHDMAVAIG</sequence>
<comment type="caution">
    <text evidence="2">The sequence shown here is derived from an EMBL/GenBank/DDBJ whole genome shotgun (WGS) entry which is preliminary data.</text>
</comment>
<proteinExistence type="predicted"/>
<dbReference type="EMBL" id="BJMN01000015">
    <property type="protein sequence ID" value="GEB57024.1"/>
    <property type="molecule type" value="Genomic_DNA"/>
</dbReference>
<feature type="region of interest" description="Disordered" evidence="1">
    <location>
        <begin position="36"/>
        <end position="74"/>
    </location>
</feature>
<gene>
    <name evidence="2" type="ORF">SGA01_26290</name>
</gene>
<keyword evidence="3" id="KW-1185">Reference proteome</keyword>
<dbReference type="Proteomes" id="UP000315226">
    <property type="component" value="Unassembled WGS sequence"/>
</dbReference>
<evidence type="ECO:0000313" key="3">
    <source>
        <dbReference type="Proteomes" id="UP000315226"/>
    </source>
</evidence>
<evidence type="ECO:0000313" key="2">
    <source>
        <dbReference type="EMBL" id="GEB57024.1"/>
    </source>
</evidence>